<protein>
    <submittedName>
        <fullName evidence="7">CDP-alcohol phosphatidyltransferase</fullName>
    </submittedName>
</protein>
<evidence type="ECO:0000313" key="8">
    <source>
        <dbReference type="Proteomes" id="UP000262954"/>
    </source>
</evidence>
<dbReference type="Pfam" id="PF04138">
    <property type="entry name" value="GtrA_DPMS_TM"/>
    <property type="match status" value="1"/>
</dbReference>
<keyword evidence="2 5" id="KW-0812">Transmembrane</keyword>
<dbReference type="InterPro" id="IPR007267">
    <property type="entry name" value="GtrA_DPMS_TM"/>
</dbReference>
<evidence type="ECO:0000256" key="1">
    <source>
        <dbReference type="ARBA" id="ARBA00004141"/>
    </source>
</evidence>
<evidence type="ECO:0000256" key="2">
    <source>
        <dbReference type="ARBA" id="ARBA00022692"/>
    </source>
</evidence>
<comment type="caution">
    <text evidence="7">The sequence shown here is derived from an EMBL/GenBank/DDBJ whole genome shotgun (WGS) entry which is preliminary data.</text>
</comment>
<accession>A0A316RA58</accession>
<dbReference type="GeneID" id="92927611"/>
<keyword evidence="7" id="KW-0808">Transferase</keyword>
<feature type="domain" description="GtrA/DPMS transmembrane" evidence="6">
    <location>
        <begin position="30"/>
        <end position="152"/>
    </location>
</feature>
<evidence type="ECO:0000256" key="5">
    <source>
        <dbReference type="SAM" id="Phobius"/>
    </source>
</evidence>
<dbReference type="GO" id="GO:0000271">
    <property type="term" value="P:polysaccharide biosynthetic process"/>
    <property type="evidence" value="ECO:0007669"/>
    <property type="project" value="InterPro"/>
</dbReference>
<name>A0A316RA58_9BACT</name>
<feature type="transmembrane region" description="Helical" evidence="5">
    <location>
        <begin position="21"/>
        <end position="43"/>
    </location>
</feature>
<reference evidence="7 8" key="1">
    <citation type="journal article" date="2018" name="Nat. Biotechnol.">
        <title>A standardized bacterial taxonomy based on genome phylogeny substantially revises the tree of life.</title>
        <authorList>
            <person name="Parks D.H."/>
            <person name="Chuvochina M."/>
            <person name="Waite D.W."/>
            <person name="Rinke C."/>
            <person name="Skarshewski A."/>
            <person name="Chaumeil P.A."/>
            <person name="Hugenholtz P."/>
        </authorList>
    </citation>
    <scope>NUCLEOTIDE SEQUENCE [LARGE SCALE GENOMIC DNA]</scope>
    <source>
        <strain evidence="7">UBA11482</strain>
    </source>
</reference>
<evidence type="ECO:0000313" key="7">
    <source>
        <dbReference type="EMBL" id="HBJ08950.1"/>
    </source>
</evidence>
<dbReference type="EMBL" id="DNWC01000103">
    <property type="protein sequence ID" value="HBJ08950.1"/>
    <property type="molecule type" value="Genomic_DNA"/>
</dbReference>
<keyword evidence="4 5" id="KW-0472">Membrane</keyword>
<proteinExistence type="predicted"/>
<dbReference type="GO" id="GO:0016020">
    <property type="term" value="C:membrane"/>
    <property type="evidence" value="ECO:0007669"/>
    <property type="project" value="UniProtKB-SubCell"/>
</dbReference>
<evidence type="ECO:0000256" key="4">
    <source>
        <dbReference type="ARBA" id="ARBA00023136"/>
    </source>
</evidence>
<dbReference type="Proteomes" id="UP000262954">
    <property type="component" value="Unassembled WGS sequence"/>
</dbReference>
<dbReference type="GO" id="GO:0016740">
    <property type="term" value="F:transferase activity"/>
    <property type="evidence" value="ECO:0007669"/>
    <property type="project" value="UniProtKB-KW"/>
</dbReference>
<gene>
    <name evidence="7" type="ORF">DDY73_08075</name>
</gene>
<evidence type="ECO:0000259" key="6">
    <source>
        <dbReference type="Pfam" id="PF04138"/>
    </source>
</evidence>
<sequence>MVDRIKKYAKIVSERDGFFMFLRAQLSSQLATIIDFIITIGLAKLFSVYYVYATFAGSFFGGIVNCIVNYKWTFRPENCKKINIVIKYILVWCGSLFLNVGGTFLITEAITKVIYIQNIFGHYLDNLFIFSKILVSLAVAFFWNYNMQRIFVYRNHELKFFFKRRN</sequence>
<evidence type="ECO:0000256" key="3">
    <source>
        <dbReference type="ARBA" id="ARBA00022989"/>
    </source>
</evidence>
<comment type="subcellular location">
    <subcellularLocation>
        <location evidence="1">Membrane</location>
        <topology evidence="1">Multi-pass membrane protein</topology>
    </subcellularLocation>
</comment>
<dbReference type="RefSeq" id="WP_022602678.1">
    <property type="nucleotide sequence ID" value="NZ_AP028032.1"/>
</dbReference>
<feature type="transmembrane region" description="Helical" evidence="5">
    <location>
        <begin position="89"/>
        <end position="107"/>
    </location>
</feature>
<feature type="transmembrane region" description="Helical" evidence="5">
    <location>
        <begin position="49"/>
        <end position="68"/>
    </location>
</feature>
<organism evidence="7 8">
    <name type="scientific">Coprobacter fastidiosus</name>
    <dbReference type="NCBI Taxonomy" id="1099853"/>
    <lineage>
        <taxon>Bacteria</taxon>
        <taxon>Pseudomonadati</taxon>
        <taxon>Bacteroidota</taxon>
        <taxon>Bacteroidia</taxon>
        <taxon>Bacteroidales</taxon>
        <taxon>Barnesiellaceae</taxon>
        <taxon>Coprobacter</taxon>
    </lineage>
</organism>
<feature type="transmembrane region" description="Helical" evidence="5">
    <location>
        <begin position="127"/>
        <end position="145"/>
    </location>
</feature>
<dbReference type="AlphaFoldDB" id="A0A316RA58"/>
<keyword evidence="3 5" id="KW-1133">Transmembrane helix</keyword>